<proteinExistence type="predicted"/>
<sequence length="148" mass="15919">MTSIVWDGKSLAGDGRLTVNGYIVDSYFSKVRKINANLRGERVIAIGLSGDADAHHYIESWIKNDCLDDLPDCMEIGGIIVTESKAYSFCDDSNGRLCLINDSFAVGSGAPLCLSALKLGLNAKEAVKHAASIDVYTGGRVRSICCRE</sequence>
<name>A0A545U063_9GAMM</name>
<dbReference type="InterPro" id="IPR029055">
    <property type="entry name" value="Ntn_hydrolases_N"/>
</dbReference>
<dbReference type="Gene3D" id="3.60.20.10">
    <property type="entry name" value="Glutamine Phosphoribosylpyrophosphate, subunit 1, domain 1"/>
    <property type="match status" value="1"/>
</dbReference>
<comment type="caution">
    <text evidence="1">The sequence shown here is derived from an EMBL/GenBank/DDBJ whole genome shotgun (WGS) entry which is preliminary data.</text>
</comment>
<gene>
    <name evidence="1" type="ORF">FLL46_24080</name>
</gene>
<keyword evidence="2" id="KW-1185">Reference proteome</keyword>
<dbReference type="Proteomes" id="UP000315439">
    <property type="component" value="Unassembled WGS sequence"/>
</dbReference>
<evidence type="ECO:0000313" key="2">
    <source>
        <dbReference type="Proteomes" id="UP000315439"/>
    </source>
</evidence>
<evidence type="ECO:0008006" key="3">
    <source>
        <dbReference type="Google" id="ProtNLM"/>
    </source>
</evidence>
<dbReference type="EMBL" id="VIKS01000015">
    <property type="protein sequence ID" value="TQV82851.1"/>
    <property type="molecule type" value="Genomic_DNA"/>
</dbReference>
<dbReference type="AlphaFoldDB" id="A0A545U063"/>
<organism evidence="1 2">
    <name type="scientific">Aliikangiella coralliicola</name>
    <dbReference type="NCBI Taxonomy" id="2592383"/>
    <lineage>
        <taxon>Bacteria</taxon>
        <taxon>Pseudomonadati</taxon>
        <taxon>Pseudomonadota</taxon>
        <taxon>Gammaproteobacteria</taxon>
        <taxon>Oceanospirillales</taxon>
        <taxon>Pleioneaceae</taxon>
        <taxon>Aliikangiella</taxon>
    </lineage>
</organism>
<evidence type="ECO:0000313" key="1">
    <source>
        <dbReference type="EMBL" id="TQV82851.1"/>
    </source>
</evidence>
<reference evidence="1 2" key="1">
    <citation type="submission" date="2019-07" db="EMBL/GenBank/DDBJ databases">
        <title>Draft genome for Aliikangiella sp. M105.</title>
        <authorList>
            <person name="Wang G."/>
        </authorList>
    </citation>
    <scope>NUCLEOTIDE SEQUENCE [LARGE SCALE GENOMIC DNA]</scope>
    <source>
        <strain evidence="1 2">M105</strain>
    </source>
</reference>
<dbReference type="OrthoDB" id="7267632at2"/>
<dbReference type="SUPFAM" id="SSF56235">
    <property type="entry name" value="N-terminal nucleophile aminohydrolases (Ntn hydrolases)"/>
    <property type="match status" value="1"/>
</dbReference>
<protein>
    <recommendedName>
        <fullName evidence="3">Proteasome subunit beta</fullName>
    </recommendedName>
</protein>
<accession>A0A545U063</accession>
<dbReference type="RefSeq" id="WP_142934528.1">
    <property type="nucleotide sequence ID" value="NZ_ML660171.1"/>
</dbReference>